<dbReference type="Proteomes" id="UP000252558">
    <property type="component" value="Unassembled WGS sequence"/>
</dbReference>
<evidence type="ECO:0000313" key="3">
    <source>
        <dbReference type="Proteomes" id="UP000252558"/>
    </source>
</evidence>
<name>A0A368NN75_9GAMM</name>
<dbReference type="InterPro" id="IPR021803">
    <property type="entry name" value="DUF3373"/>
</dbReference>
<reference evidence="2 3" key="1">
    <citation type="submission" date="2018-07" db="EMBL/GenBank/DDBJ databases">
        <title>Corallincola holothuriorum sp. nov., a new facultative anaerobe isolated from sea cucumber Apostichopus japonicus.</title>
        <authorList>
            <person name="Xia H."/>
        </authorList>
    </citation>
    <scope>NUCLEOTIDE SEQUENCE [LARGE SCALE GENOMIC DNA]</scope>
    <source>
        <strain evidence="2 3">C4</strain>
    </source>
</reference>
<comment type="caution">
    <text evidence="2">The sequence shown here is derived from an EMBL/GenBank/DDBJ whole genome shotgun (WGS) entry which is preliminary data.</text>
</comment>
<dbReference type="RefSeq" id="WP_114336969.1">
    <property type="nucleotide sequence ID" value="NZ_QPID01000002.1"/>
</dbReference>
<feature type="chain" id="PRO_5016753962" evidence="1">
    <location>
        <begin position="22"/>
        <end position="467"/>
    </location>
</feature>
<accession>A0A368NN75</accession>
<evidence type="ECO:0000313" key="2">
    <source>
        <dbReference type="EMBL" id="RCU51540.1"/>
    </source>
</evidence>
<dbReference type="EMBL" id="QPID01000002">
    <property type="protein sequence ID" value="RCU51540.1"/>
    <property type="molecule type" value="Genomic_DNA"/>
</dbReference>
<protein>
    <submittedName>
        <fullName evidence="2">DUF3373 family protein</fullName>
    </submittedName>
</protein>
<feature type="signal peptide" evidence="1">
    <location>
        <begin position="1"/>
        <end position="21"/>
    </location>
</feature>
<proteinExistence type="predicted"/>
<gene>
    <name evidence="2" type="ORF">DU002_03455</name>
</gene>
<organism evidence="2 3">
    <name type="scientific">Corallincola holothuriorum</name>
    <dbReference type="NCBI Taxonomy" id="2282215"/>
    <lineage>
        <taxon>Bacteria</taxon>
        <taxon>Pseudomonadati</taxon>
        <taxon>Pseudomonadota</taxon>
        <taxon>Gammaproteobacteria</taxon>
        <taxon>Alteromonadales</taxon>
        <taxon>Psychromonadaceae</taxon>
        <taxon>Corallincola</taxon>
    </lineage>
</organism>
<sequence length="467" mass="52320">MKRLTGVAAAVLLGLSMPAMADLNDDVEALKQQVRELQKKTGGNHLNFSVDYRVSMDNIEYELADGSTASNDDLLANRLWLNMGYQYNEKLLFRGQLAYNKAFGDTAMHNQRNESGYADFDWVVSENLDDNTIKVKQAYFLYLGDAFFGNEQLPWTFSLGRRPSTTGFLANHREGFDKANSPLGHSINVEFDGLSLNLRLEELTGLTGNALKFCAGRGLSNATSRFSPAGTDYAKDPDKTDDIDMVGIIFTPYNDGQYDVKLQAYHANNMIGLDMNDIMMTGEQTFYDFGDLNNVTLSAEMNGVGEFINDFLDGTRLFASVSMSQTDPNSDMAMLGSTEDERGYSYWLGVNVPGFFDDDSFGFEFNHGSKYWRSFTYGEDTMIGSKIAARGDAYEAYYNLPLVDKALTLQLRYTYIDYDYTGSNGFFGNATGTPMRIDDAWQMAQMMGMPPPVKNAQDIRAVIRYQF</sequence>
<dbReference type="OrthoDB" id="6268729at2"/>
<dbReference type="Pfam" id="PF11853">
    <property type="entry name" value="DUF3373"/>
    <property type="match status" value="1"/>
</dbReference>
<keyword evidence="1" id="KW-0732">Signal</keyword>
<evidence type="ECO:0000256" key="1">
    <source>
        <dbReference type="SAM" id="SignalP"/>
    </source>
</evidence>
<keyword evidence="3" id="KW-1185">Reference proteome</keyword>
<dbReference type="AlphaFoldDB" id="A0A368NN75"/>